<comment type="caution">
    <text evidence="1">The sequence shown here is derived from an EMBL/GenBank/DDBJ whole genome shotgun (WGS) entry which is preliminary data.</text>
</comment>
<organism evidence="1 2">
    <name type="scientific">Herminiimonas glaciei</name>
    <dbReference type="NCBI Taxonomy" id="523788"/>
    <lineage>
        <taxon>Bacteria</taxon>
        <taxon>Pseudomonadati</taxon>
        <taxon>Pseudomonadota</taxon>
        <taxon>Betaproteobacteria</taxon>
        <taxon>Burkholderiales</taxon>
        <taxon>Oxalobacteraceae</taxon>
        <taxon>Herminiimonas</taxon>
    </lineage>
</organism>
<dbReference type="RefSeq" id="WP_382271967.1">
    <property type="nucleotide sequence ID" value="NZ_JBHTBU010000002.1"/>
</dbReference>
<dbReference type="EMBL" id="JBHTBU010000002">
    <property type="protein sequence ID" value="MFC7288585.1"/>
    <property type="molecule type" value="Genomic_DNA"/>
</dbReference>
<name>A0ABW2IC09_9BURK</name>
<keyword evidence="2" id="KW-1185">Reference proteome</keyword>
<dbReference type="Proteomes" id="UP001596542">
    <property type="component" value="Unassembled WGS sequence"/>
</dbReference>
<reference evidence="2" key="1">
    <citation type="journal article" date="2019" name="Int. J. Syst. Evol. Microbiol.">
        <title>The Global Catalogue of Microorganisms (GCM) 10K type strain sequencing project: providing services to taxonomists for standard genome sequencing and annotation.</title>
        <authorList>
            <consortium name="The Broad Institute Genomics Platform"/>
            <consortium name="The Broad Institute Genome Sequencing Center for Infectious Disease"/>
            <person name="Wu L."/>
            <person name="Ma J."/>
        </authorList>
    </citation>
    <scope>NUCLEOTIDE SEQUENCE [LARGE SCALE GENOMIC DNA]</scope>
    <source>
        <strain evidence="2">KACC 12508</strain>
    </source>
</reference>
<gene>
    <name evidence="1" type="ORF">ACFQPC_11105</name>
</gene>
<accession>A0ABW2IC09</accession>
<sequence>MHWFLWHYKKQKPESDPLVGLNSRLSFEHALAVFIMRPQADVKSAQCHKNKQVAPRRQTTARFGPEIDVEAKFPRKITITMARIPHTLTQN</sequence>
<proteinExistence type="predicted"/>
<evidence type="ECO:0000313" key="1">
    <source>
        <dbReference type="EMBL" id="MFC7288585.1"/>
    </source>
</evidence>
<protein>
    <submittedName>
        <fullName evidence="1">Uncharacterized protein</fullName>
    </submittedName>
</protein>
<evidence type="ECO:0000313" key="2">
    <source>
        <dbReference type="Proteomes" id="UP001596542"/>
    </source>
</evidence>